<keyword evidence="5 7" id="KW-0443">Lipid metabolism</keyword>
<keyword evidence="6 7" id="KW-0275">Fatty acid biosynthesis</keyword>
<dbReference type="PANTHER" id="PTHR20863">
    <property type="entry name" value="ACYL CARRIER PROTEIN"/>
    <property type="match status" value="1"/>
</dbReference>
<evidence type="ECO:0000259" key="8">
    <source>
        <dbReference type="PROSITE" id="PS50075"/>
    </source>
</evidence>
<comment type="pathway">
    <text evidence="7">Lipid metabolism; fatty acid biosynthesis.</text>
</comment>
<keyword evidence="2 7" id="KW-0444">Lipid biosynthesis</keyword>
<dbReference type="KEGG" id="atl:Athai_06430"/>
<dbReference type="InterPro" id="IPR036736">
    <property type="entry name" value="ACP-like_sf"/>
</dbReference>
<sequence length="84" mass="8858">MSDSEILAHLAAVIEDLGGAPAGEISREKSLRDDLDIDSLSMVEVVVSIEDKYGVELPDDAMTGLQTVGDLVDFIENSVAPTPA</sequence>
<dbReference type="UniPathway" id="UPA00094"/>
<keyword evidence="4 7" id="KW-0276">Fatty acid metabolism</keyword>
<evidence type="ECO:0000256" key="6">
    <source>
        <dbReference type="ARBA" id="ARBA00023160"/>
    </source>
</evidence>
<evidence type="ECO:0000313" key="10">
    <source>
        <dbReference type="Proteomes" id="UP000611640"/>
    </source>
</evidence>
<organism evidence="9 10">
    <name type="scientific">Actinocatenispora thailandica</name>
    <dbReference type="NCBI Taxonomy" id="227318"/>
    <lineage>
        <taxon>Bacteria</taxon>
        <taxon>Bacillati</taxon>
        <taxon>Actinomycetota</taxon>
        <taxon>Actinomycetes</taxon>
        <taxon>Micromonosporales</taxon>
        <taxon>Micromonosporaceae</taxon>
        <taxon>Actinocatenispora</taxon>
    </lineage>
</organism>
<dbReference type="AlphaFoldDB" id="A0A7R7DKD8"/>
<dbReference type="GO" id="GO:0000036">
    <property type="term" value="F:acyl carrier activity"/>
    <property type="evidence" value="ECO:0007669"/>
    <property type="project" value="UniProtKB-UniRule"/>
</dbReference>
<dbReference type="InterPro" id="IPR009081">
    <property type="entry name" value="PP-bd_ACP"/>
</dbReference>
<evidence type="ECO:0000256" key="3">
    <source>
        <dbReference type="ARBA" id="ARBA00022553"/>
    </source>
</evidence>
<keyword evidence="3 7" id="KW-0597">Phosphoprotein</keyword>
<dbReference type="Proteomes" id="UP000611640">
    <property type="component" value="Chromosome"/>
</dbReference>
<comment type="function">
    <text evidence="7">Carrier of the growing fatty acid chain in fatty acid biosynthesis.</text>
</comment>
<dbReference type="GO" id="GO:0000035">
    <property type="term" value="F:acyl binding"/>
    <property type="evidence" value="ECO:0007669"/>
    <property type="project" value="TreeGrafter"/>
</dbReference>
<comment type="PTM">
    <text evidence="7">4'-phosphopantetheine is transferred from CoA to a specific serine of apo-ACP by AcpS. This modification is essential for activity because fatty acids are bound in thioester linkage to the sulfhydryl of the prosthetic group.</text>
</comment>
<feature type="domain" description="Carrier" evidence="8">
    <location>
        <begin position="1"/>
        <end position="79"/>
    </location>
</feature>
<dbReference type="HAMAP" id="MF_01217">
    <property type="entry name" value="Acyl_carrier"/>
    <property type="match status" value="1"/>
</dbReference>
<reference evidence="9 10" key="1">
    <citation type="submission" date="2020-08" db="EMBL/GenBank/DDBJ databases">
        <title>Whole genome shotgun sequence of Actinocatenispora thailandica NBRC 105041.</title>
        <authorList>
            <person name="Komaki H."/>
            <person name="Tamura T."/>
        </authorList>
    </citation>
    <scope>NUCLEOTIDE SEQUENCE [LARGE SCALE GENOMIC DNA]</scope>
    <source>
        <strain evidence="9 10">NBRC 105041</strain>
    </source>
</reference>
<dbReference type="Gene3D" id="1.10.1200.10">
    <property type="entry name" value="ACP-like"/>
    <property type="match status" value="1"/>
</dbReference>
<evidence type="ECO:0000256" key="7">
    <source>
        <dbReference type="HAMAP-Rule" id="MF_01217"/>
    </source>
</evidence>
<name>A0A7R7DKD8_9ACTN</name>
<dbReference type="GO" id="GO:0005829">
    <property type="term" value="C:cytosol"/>
    <property type="evidence" value="ECO:0007669"/>
    <property type="project" value="TreeGrafter"/>
</dbReference>
<evidence type="ECO:0000256" key="5">
    <source>
        <dbReference type="ARBA" id="ARBA00023098"/>
    </source>
</evidence>
<dbReference type="EMBL" id="AP023355">
    <property type="protein sequence ID" value="BCJ33140.1"/>
    <property type="molecule type" value="Genomic_DNA"/>
</dbReference>
<keyword evidence="1 7" id="KW-0596">Phosphopantetheine</keyword>
<comment type="similarity">
    <text evidence="7">Belongs to the acyl carrier protein (ACP) family.</text>
</comment>
<dbReference type="NCBIfam" id="NF002150">
    <property type="entry name" value="PRK00982.1-4"/>
    <property type="match status" value="1"/>
</dbReference>
<gene>
    <name evidence="7" type="primary">acpP</name>
    <name evidence="9" type="ORF">Athai_06430</name>
</gene>
<dbReference type="RefSeq" id="WP_203960078.1">
    <property type="nucleotide sequence ID" value="NZ_AP023355.1"/>
</dbReference>
<comment type="subcellular location">
    <subcellularLocation>
        <location evidence="7">Cytoplasm</location>
    </subcellularLocation>
</comment>
<dbReference type="NCBIfam" id="NF002147">
    <property type="entry name" value="PRK00982.1-1"/>
    <property type="match status" value="1"/>
</dbReference>
<feature type="modified residue" description="O-(pantetheine 4'-phosphoryl)serine" evidence="7">
    <location>
        <position position="39"/>
    </location>
</feature>
<dbReference type="PANTHER" id="PTHR20863:SF76">
    <property type="entry name" value="CARRIER DOMAIN-CONTAINING PROTEIN"/>
    <property type="match status" value="1"/>
</dbReference>
<evidence type="ECO:0000256" key="2">
    <source>
        <dbReference type="ARBA" id="ARBA00022516"/>
    </source>
</evidence>
<evidence type="ECO:0000256" key="1">
    <source>
        <dbReference type="ARBA" id="ARBA00022450"/>
    </source>
</evidence>
<evidence type="ECO:0000313" key="9">
    <source>
        <dbReference type="EMBL" id="BCJ33140.1"/>
    </source>
</evidence>
<dbReference type="SUPFAM" id="SSF47336">
    <property type="entry name" value="ACP-like"/>
    <property type="match status" value="1"/>
</dbReference>
<dbReference type="PROSITE" id="PS50075">
    <property type="entry name" value="CARRIER"/>
    <property type="match status" value="1"/>
</dbReference>
<dbReference type="GO" id="GO:0016020">
    <property type="term" value="C:membrane"/>
    <property type="evidence" value="ECO:0007669"/>
    <property type="project" value="GOC"/>
</dbReference>
<evidence type="ECO:0000256" key="4">
    <source>
        <dbReference type="ARBA" id="ARBA00022832"/>
    </source>
</evidence>
<dbReference type="Pfam" id="PF00550">
    <property type="entry name" value="PP-binding"/>
    <property type="match status" value="1"/>
</dbReference>
<accession>A0A7R7DKD8</accession>
<proteinExistence type="inferred from homology"/>
<protein>
    <recommendedName>
        <fullName evidence="7">Acyl carrier protein</fullName>
        <shortName evidence="7">ACP</shortName>
    </recommendedName>
</protein>
<keyword evidence="10" id="KW-1185">Reference proteome</keyword>
<keyword evidence="7" id="KW-0963">Cytoplasm</keyword>
<dbReference type="InterPro" id="IPR003231">
    <property type="entry name" value="ACP"/>
</dbReference>
<dbReference type="GO" id="GO:0009245">
    <property type="term" value="P:lipid A biosynthetic process"/>
    <property type="evidence" value="ECO:0007669"/>
    <property type="project" value="TreeGrafter"/>
</dbReference>